<feature type="region of interest" description="Disordered" evidence="1">
    <location>
        <begin position="231"/>
        <end position="260"/>
    </location>
</feature>
<feature type="compositionally biased region" description="Low complexity" evidence="1">
    <location>
        <begin position="87"/>
        <end position="97"/>
    </location>
</feature>
<protein>
    <submittedName>
        <fullName evidence="3">Uncharacterized protein</fullName>
    </submittedName>
</protein>
<evidence type="ECO:0000256" key="2">
    <source>
        <dbReference type="SAM" id="Phobius"/>
    </source>
</evidence>
<name>A0A4R6SKX1_LABRH</name>
<accession>A0A4R6SKX1</accession>
<gene>
    <name evidence="3" type="ORF">EV186_1011061</name>
</gene>
<keyword evidence="2" id="KW-0472">Membrane</keyword>
<feature type="region of interest" description="Disordered" evidence="1">
    <location>
        <begin position="30"/>
        <end position="200"/>
    </location>
</feature>
<keyword evidence="4" id="KW-1185">Reference proteome</keyword>
<feature type="compositionally biased region" description="Low complexity" evidence="1">
    <location>
        <begin position="144"/>
        <end position="154"/>
    </location>
</feature>
<feature type="compositionally biased region" description="Polar residues" evidence="1">
    <location>
        <begin position="103"/>
        <end position="113"/>
    </location>
</feature>
<sequence>MTWQEELGQLDRKLAAGQISADDYRRQRDRILAAASGGQQAAAPGEPQTPAPGVEQPQQGQNPAPFAPPFRWEAVPPNEPTQAVSHGAAAESAQSGDAADKTQIVSSDATADRTQVVPRAAGAGNTADSPAERTQHIPAIGAHQQQPPMQQPNQPTWPPAPGPAPAQDPSNPWGNPDEPLSLWAPGFHQGPEVFETTPNKKSKKLPIIIAAVVVVALAAAAVLYFTVFKKGSDQAGPTPPPTSTSAPPTTTEPPQPKAFGPLAIPVGHTGVGKVYTPAQLESIKPLPTPDLVLLKQHGVSRAQSVVGNMDSSTVSLWSFRSKNAKDLLSAIVEDQQRFGFQEVPEAKQGSVEVYKSKQKTATGSTIVAYRAHYISGGDVIRVESYDTDDDTAKANFTAALTAQVQHNPPA</sequence>
<feature type="compositionally biased region" description="Pro residues" evidence="1">
    <location>
        <begin position="155"/>
        <end position="166"/>
    </location>
</feature>
<feature type="compositionally biased region" description="Low complexity" evidence="1">
    <location>
        <begin position="33"/>
        <end position="53"/>
    </location>
</feature>
<keyword evidence="2" id="KW-1133">Transmembrane helix</keyword>
<keyword evidence="2" id="KW-0812">Transmembrane</keyword>
<dbReference type="RefSeq" id="WP_133847905.1">
    <property type="nucleotide sequence ID" value="NZ_SNXZ01000001.1"/>
</dbReference>
<evidence type="ECO:0000256" key="1">
    <source>
        <dbReference type="SAM" id="MobiDB-lite"/>
    </source>
</evidence>
<evidence type="ECO:0000313" key="4">
    <source>
        <dbReference type="Proteomes" id="UP000295444"/>
    </source>
</evidence>
<dbReference type="Proteomes" id="UP000295444">
    <property type="component" value="Unassembled WGS sequence"/>
</dbReference>
<reference evidence="3 4" key="1">
    <citation type="submission" date="2019-03" db="EMBL/GenBank/DDBJ databases">
        <title>Genomic Encyclopedia of Type Strains, Phase IV (KMG-IV): sequencing the most valuable type-strain genomes for metagenomic binning, comparative biology and taxonomic classification.</title>
        <authorList>
            <person name="Goeker M."/>
        </authorList>
    </citation>
    <scope>NUCLEOTIDE SEQUENCE [LARGE SCALE GENOMIC DNA]</scope>
    <source>
        <strain evidence="3 4">DSM 45361</strain>
    </source>
</reference>
<feature type="transmembrane region" description="Helical" evidence="2">
    <location>
        <begin position="207"/>
        <end position="227"/>
    </location>
</feature>
<proteinExistence type="predicted"/>
<dbReference type="OrthoDB" id="3692386at2"/>
<comment type="caution">
    <text evidence="3">The sequence shown here is derived from an EMBL/GenBank/DDBJ whole genome shotgun (WGS) entry which is preliminary data.</text>
</comment>
<dbReference type="AlphaFoldDB" id="A0A4R6SKX1"/>
<evidence type="ECO:0000313" key="3">
    <source>
        <dbReference type="EMBL" id="TDQ05096.1"/>
    </source>
</evidence>
<dbReference type="EMBL" id="SNXZ01000001">
    <property type="protein sequence ID" value="TDQ05096.1"/>
    <property type="molecule type" value="Genomic_DNA"/>
</dbReference>
<organism evidence="3 4">
    <name type="scientific">Labedaea rhizosphaerae</name>
    <dbReference type="NCBI Taxonomy" id="598644"/>
    <lineage>
        <taxon>Bacteria</taxon>
        <taxon>Bacillati</taxon>
        <taxon>Actinomycetota</taxon>
        <taxon>Actinomycetes</taxon>
        <taxon>Pseudonocardiales</taxon>
        <taxon>Pseudonocardiaceae</taxon>
        <taxon>Labedaea</taxon>
    </lineage>
</organism>